<evidence type="ECO:0000256" key="3">
    <source>
        <dbReference type="ARBA" id="ARBA00022692"/>
    </source>
</evidence>
<evidence type="ECO:0000256" key="5">
    <source>
        <dbReference type="ARBA" id="ARBA00023136"/>
    </source>
</evidence>
<proteinExistence type="predicted"/>
<evidence type="ECO:0000313" key="8">
    <source>
        <dbReference type="EMBL" id="QGY32419.1"/>
    </source>
</evidence>
<sequence length="346" mass="36746">MSFVVCPVFSSSRNPVVAVTRTFPRRPLYVILVLTFAVANMVTAFSTSYALTAASRVLAGLAAGVAWPVICGYAISLVAPSKMGRAVAITLAGSTIAMVAGLPVGTLLGVLLGWRYCFALLSILAFFIVLWVLATVPSRPGENKKSRDSVYRVIRTQGLLPILITAFFTILAHYNLYTYMAPLAESLRLPGSTTGGLLLFGFGALSGVIIAGRYIDKRLRILTLAALICTALMMMTLWSQPHLLLASPALFLWGASFGAMPTVFQSATGRVAGSNAELATAMLTTVYNLGIFGGGAVGGLVISHYNVLNLTLVSLFTIAISLLIVVKSNRYAFPKTSSPANYRSST</sequence>
<accession>A0A6B9GFF9</accession>
<dbReference type="GO" id="GO:0005886">
    <property type="term" value="C:plasma membrane"/>
    <property type="evidence" value="ECO:0007669"/>
    <property type="project" value="UniProtKB-SubCell"/>
</dbReference>
<keyword evidence="5 6" id="KW-0472">Membrane</keyword>
<keyword evidence="2" id="KW-1003">Cell membrane</keyword>
<dbReference type="PANTHER" id="PTHR43124:SF3">
    <property type="entry name" value="CHLORAMPHENICOL EFFLUX PUMP RV0191"/>
    <property type="match status" value="1"/>
</dbReference>
<feature type="transmembrane region" description="Helical" evidence="6">
    <location>
        <begin position="244"/>
        <end position="264"/>
    </location>
</feature>
<organism evidence="8 9">
    <name type="scientific">Pantoea cypripedii</name>
    <name type="common">Pectobacterium cypripedii</name>
    <name type="synonym">Erwinia cypripedii</name>
    <dbReference type="NCBI Taxonomy" id="55209"/>
    <lineage>
        <taxon>Bacteria</taxon>
        <taxon>Pseudomonadati</taxon>
        <taxon>Pseudomonadota</taxon>
        <taxon>Gammaproteobacteria</taxon>
        <taxon>Enterobacterales</taxon>
        <taxon>Erwiniaceae</taxon>
        <taxon>Pantoea</taxon>
    </lineage>
</organism>
<comment type="subcellular location">
    <subcellularLocation>
        <location evidence="1">Cell membrane</location>
        <topology evidence="1">Multi-pass membrane protein</topology>
    </subcellularLocation>
</comment>
<feature type="transmembrane region" description="Helical" evidence="6">
    <location>
        <begin position="276"/>
        <end position="301"/>
    </location>
</feature>
<dbReference type="InterPro" id="IPR050189">
    <property type="entry name" value="MFS_Efflux_Transporters"/>
</dbReference>
<feature type="transmembrane region" description="Helical" evidence="6">
    <location>
        <begin position="28"/>
        <end position="51"/>
    </location>
</feature>
<dbReference type="Pfam" id="PF07690">
    <property type="entry name" value="MFS_1"/>
    <property type="match status" value="1"/>
</dbReference>
<keyword evidence="8" id="KW-0614">Plasmid</keyword>
<evidence type="ECO:0000259" key="7">
    <source>
        <dbReference type="PROSITE" id="PS50850"/>
    </source>
</evidence>
<name>A0A6B9GFF9_PANCY</name>
<feature type="transmembrane region" description="Helical" evidence="6">
    <location>
        <begin position="221"/>
        <end position="238"/>
    </location>
</feature>
<feature type="transmembrane region" description="Helical" evidence="6">
    <location>
        <begin position="86"/>
        <end position="112"/>
    </location>
</feature>
<dbReference type="RefSeq" id="WP_302882928.1">
    <property type="nucleotide sequence ID" value="NZ_CP024770.1"/>
</dbReference>
<evidence type="ECO:0000313" key="9">
    <source>
        <dbReference type="Proteomes" id="UP000502005"/>
    </source>
</evidence>
<feature type="transmembrane region" description="Helical" evidence="6">
    <location>
        <begin position="118"/>
        <end position="137"/>
    </location>
</feature>
<feature type="transmembrane region" description="Helical" evidence="6">
    <location>
        <begin position="57"/>
        <end position="79"/>
    </location>
</feature>
<dbReference type="Gene3D" id="1.20.1250.20">
    <property type="entry name" value="MFS general substrate transporter like domains"/>
    <property type="match status" value="1"/>
</dbReference>
<dbReference type="EMBL" id="CP024770">
    <property type="protein sequence ID" value="QGY32419.1"/>
    <property type="molecule type" value="Genomic_DNA"/>
</dbReference>
<evidence type="ECO:0000256" key="6">
    <source>
        <dbReference type="SAM" id="Phobius"/>
    </source>
</evidence>
<evidence type="ECO:0000256" key="1">
    <source>
        <dbReference type="ARBA" id="ARBA00004651"/>
    </source>
</evidence>
<dbReference type="AlphaFoldDB" id="A0A6B9GFF9"/>
<dbReference type="InterPro" id="IPR036259">
    <property type="entry name" value="MFS_trans_sf"/>
</dbReference>
<dbReference type="InterPro" id="IPR011701">
    <property type="entry name" value="MFS"/>
</dbReference>
<protein>
    <submittedName>
        <fullName evidence="8">MFS transporter</fullName>
    </submittedName>
</protein>
<feature type="transmembrane region" description="Helical" evidence="6">
    <location>
        <begin position="158"/>
        <end position="177"/>
    </location>
</feature>
<dbReference type="PANTHER" id="PTHR43124">
    <property type="entry name" value="PURINE EFFLUX PUMP PBUE"/>
    <property type="match status" value="1"/>
</dbReference>
<feature type="transmembrane region" description="Helical" evidence="6">
    <location>
        <begin position="307"/>
        <end position="326"/>
    </location>
</feature>
<geneLocation type="plasmid" evidence="9">
    <name>pne1b</name>
</geneLocation>
<feature type="transmembrane region" description="Helical" evidence="6">
    <location>
        <begin position="197"/>
        <end position="214"/>
    </location>
</feature>
<dbReference type="Proteomes" id="UP000502005">
    <property type="component" value="Plasmid pNE1B"/>
</dbReference>
<dbReference type="InterPro" id="IPR020846">
    <property type="entry name" value="MFS_dom"/>
</dbReference>
<evidence type="ECO:0000256" key="4">
    <source>
        <dbReference type="ARBA" id="ARBA00022989"/>
    </source>
</evidence>
<reference evidence="8 9" key="1">
    <citation type="submission" date="2017-11" db="EMBL/GenBank/DDBJ databases">
        <title>Genome sequence of Pantoea cypripedii NE1.</title>
        <authorList>
            <person name="Nascimento F.X."/>
        </authorList>
    </citation>
    <scope>NUCLEOTIDE SEQUENCE [LARGE SCALE GENOMIC DNA]</scope>
    <source>
        <strain evidence="8 9">NE1</strain>
        <plasmid evidence="9">pne1b</plasmid>
    </source>
</reference>
<dbReference type="PROSITE" id="PS50850">
    <property type="entry name" value="MFS"/>
    <property type="match status" value="1"/>
</dbReference>
<feature type="domain" description="Major facilitator superfamily (MFS) profile" evidence="7">
    <location>
        <begin position="1"/>
        <end position="331"/>
    </location>
</feature>
<dbReference type="GO" id="GO:0022857">
    <property type="term" value="F:transmembrane transporter activity"/>
    <property type="evidence" value="ECO:0007669"/>
    <property type="project" value="InterPro"/>
</dbReference>
<keyword evidence="3 6" id="KW-0812">Transmembrane</keyword>
<dbReference type="CDD" id="cd17324">
    <property type="entry name" value="MFS_NepI_like"/>
    <property type="match status" value="1"/>
</dbReference>
<dbReference type="SUPFAM" id="SSF103473">
    <property type="entry name" value="MFS general substrate transporter"/>
    <property type="match status" value="1"/>
</dbReference>
<gene>
    <name evidence="8" type="ORF">CUN67_25940</name>
</gene>
<evidence type="ECO:0000256" key="2">
    <source>
        <dbReference type="ARBA" id="ARBA00022475"/>
    </source>
</evidence>
<keyword evidence="4 6" id="KW-1133">Transmembrane helix</keyword>